<organism evidence="3 4">
    <name type="scientific">Simiduia agarivorans (strain DSM 21679 / JCM 13881 / BCRC 17597 / SA1)</name>
    <dbReference type="NCBI Taxonomy" id="1117647"/>
    <lineage>
        <taxon>Bacteria</taxon>
        <taxon>Pseudomonadati</taxon>
        <taxon>Pseudomonadota</taxon>
        <taxon>Gammaproteobacteria</taxon>
        <taxon>Cellvibrionales</taxon>
        <taxon>Cellvibrionaceae</taxon>
        <taxon>Simiduia</taxon>
    </lineage>
</organism>
<protein>
    <submittedName>
        <fullName evidence="3">Uncharacterized protein</fullName>
    </submittedName>
</protein>
<proteinExistence type="predicted"/>
<name>K4KWC3_SIMAS</name>
<accession>K4KWC3</accession>
<evidence type="ECO:0000256" key="1">
    <source>
        <dbReference type="SAM" id="Coils"/>
    </source>
</evidence>
<dbReference type="eggNOG" id="ENOG502ZCE8">
    <property type="taxonomic scope" value="Bacteria"/>
</dbReference>
<dbReference type="STRING" id="1117647.M5M_04975"/>
<keyword evidence="4" id="KW-1185">Reference proteome</keyword>
<feature type="coiled-coil region" evidence="1">
    <location>
        <begin position="24"/>
        <end position="51"/>
    </location>
</feature>
<evidence type="ECO:0000256" key="2">
    <source>
        <dbReference type="SAM" id="SignalP"/>
    </source>
</evidence>
<feature type="chain" id="PRO_5003878574" evidence="2">
    <location>
        <begin position="20"/>
        <end position="258"/>
    </location>
</feature>
<reference evidence="3 4" key="1">
    <citation type="journal article" date="2013" name="Genome Announc.">
        <title>Complete genome sequence of Simiduia agarivorans SA1(T), a marine bacterium able to degrade a variety of polysaccharides.</title>
        <authorList>
            <person name="Lin S.Y."/>
            <person name="Shieh W.Y."/>
            <person name="Chen J.S."/>
            <person name="Tang S.L."/>
        </authorList>
    </citation>
    <scope>NUCLEOTIDE SEQUENCE [LARGE SCALE GENOMIC DNA]</scope>
    <source>
        <strain evidence="4">DSM 21679 / JCM 13881 / BCRC 17597 / SA1</strain>
    </source>
</reference>
<dbReference type="KEGG" id="saga:M5M_04975"/>
<feature type="signal peptide" evidence="2">
    <location>
        <begin position="1"/>
        <end position="19"/>
    </location>
</feature>
<evidence type="ECO:0000313" key="3">
    <source>
        <dbReference type="EMBL" id="AFU98202.1"/>
    </source>
</evidence>
<dbReference type="EMBL" id="CP003746">
    <property type="protein sequence ID" value="AFU98202.1"/>
    <property type="molecule type" value="Genomic_DNA"/>
</dbReference>
<dbReference type="OrthoDB" id="5700547at2"/>
<dbReference type="PROSITE" id="PS51257">
    <property type="entry name" value="PROKAR_LIPOPROTEIN"/>
    <property type="match status" value="1"/>
</dbReference>
<dbReference type="RefSeq" id="WP_015046375.1">
    <property type="nucleotide sequence ID" value="NC_018868.3"/>
</dbReference>
<dbReference type="AlphaFoldDB" id="K4KWC3"/>
<evidence type="ECO:0000313" key="4">
    <source>
        <dbReference type="Proteomes" id="UP000000466"/>
    </source>
</evidence>
<sequence>MLSKRLLFPLLLISLSACQAPQNVQQLQQQNKQLESELATARADIAALKSSEANLQGEVRELSRILEVMGTEKTSRVQESTQLRGLMRDFVQSQIDLLKDFLVKGDLLDYVGGELVARKGDAPAKPDMNLLLVDLAHPLPAEGILTGVGAYFNQPGNFRVKVLRRVEGNLFVVWESKLLTVTQAGKQRVGFPVSVGVERGDILAYCFPDQVIVAHDKGTGDTRTYPGDLMLGKSLAVRSLDHERERRAYAIGVYGLLK</sequence>
<keyword evidence="1" id="KW-0175">Coiled coil</keyword>
<keyword evidence="2" id="KW-0732">Signal</keyword>
<gene>
    <name evidence="3" type="ordered locus">M5M_04975</name>
</gene>
<dbReference type="HOGENOM" id="CLU_094222_0_0_6"/>
<dbReference type="Proteomes" id="UP000000466">
    <property type="component" value="Chromosome"/>
</dbReference>